<dbReference type="InterPro" id="IPR010827">
    <property type="entry name" value="BamA/TamA_POTRA"/>
</dbReference>
<dbReference type="Proteomes" id="UP000092809">
    <property type="component" value="Chromosome I"/>
</dbReference>
<dbReference type="AlphaFoldDB" id="A0A1C3L3X8"/>
<feature type="domain" description="POTRA" evidence="10">
    <location>
        <begin position="32"/>
        <end position="99"/>
    </location>
</feature>
<evidence type="ECO:0000313" key="12">
    <source>
        <dbReference type="Proteomes" id="UP000092809"/>
    </source>
</evidence>
<keyword evidence="2 8" id="KW-1134">Transmembrane beta strand</keyword>
<dbReference type="PIRSF" id="PIRSF006076">
    <property type="entry name" value="OM_assembly_OMP85"/>
    <property type="match status" value="1"/>
</dbReference>
<evidence type="ECO:0000256" key="8">
    <source>
        <dbReference type="HAMAP-Rule" id="MF_01430"/>
    </source>
</evidence>
<dbReference type="PANTHER" id="PTHR12815:SF23">
    <property type="entry name" value="OUTER MEMBRANE PROTEIN ASSEMBLY FACTOR BAMA"/>
    <property type="match status" value="1"/>
</dbReference>
<dbReference type="InterPro" id="IPR039910">
    <property type="entry name" value="D15-like"/>
</dbReference>
<evidence type="ECO:0000256" key="5">
    <source>
        <dbReference type="ARBA" id="ARBA00022737"/>
    </source>
</evidence>
<dbReference type="STRING" id="1835721.TRABTM_A_01150"/>
<gene>
    <name evidence="8 11" type="primary">bamA</name>
    <name evidence="11" type="ORF">TRABTM_A_01150</name>
</gene>
<reference evidence="12" key="1">
    <citation type="submission" date="2016-06" db="EMBL/GenBank/DDBJ databases">
        <authorList>
            <person name="Szabo Gitta"/>
        </authorList>
    </citation>
    <scope>NUCLEOTIDE SEQUENCE [LARGE SCALE GENOMIC DNA]</scope>
</reference>
<dbReference type="PROSITE" id="PS51779">
    <property type="entry name" value="POTRA"/>
    <property type="match status" value="3"/>
</dbReference>
<dbReference type="Gene3D" id="2.40.160.50">
    <property type="entry name" value="membrane protein fhac: a member of the omp85/tpsb transporter family"/>
    <property type="match status" value="1"/>
</dbReference>
<evidence type="ECO:0000256" key="3">
    <source>
        <dbReference type="ARBA" id="ARBA00022692"/>
    </source>
</evidence>
<evidence type="ECO:0000259" key="10">
    <source>
        <dbReference type="PROSITE" id="PS51779"/>
    </source>
</evidence>
<dbReference type="InterPro" id="IPR000184">
    <property type="entry name" value="Bac_surfAg_D15"/>
</dbReference>
<dbReference type="EMBL" id="LT594522">
    <property type="protein sequence ID" value="SBT81976.1"/>
    <property type="molecule type" value="Genomic_DNA"/>
</dbReference>
<keyword evidence="12" id="KW-1185">Reference proteome</keyword>
<accession>A0A1C3L3X8</accession>
<comment type="function">
    <text evidence="8">Part of the outer membrane protein assembly complex, which is involved in assembly and insertion of beta-barrel proteins into the outer membrane. Constitutes, with BamD, the core component of the assembly machinery.</text>
</comment>
<dbReference type="Gene3D" id="3.10.20.310">
    <property type="entry name" value="membrane protein fhac"/>
    <property type="match status" value="5"/>
</dbReference>
<dbReference type="InterPro" id="IPR023707">
    <property type="entry name" value="OM_assembly_BamA"/>
</dbReference>
<dbReference type="Pfam" id="PF01103">
    <property type="entry name" value="Omp85"/>
    <property type="match status" value="1"/>
</dbReference>
<evidence type="ECO:0000256" key="4">
    <source>
        <dbReference type="ARBA" id="ARBA00022729"/>
    </source>
</evidence>
<dbReference type="KEGG" id="senm:TRABTM_A_01150"/>
<evidence type="ECO:0000256" key="2">
    <source>
        <dbReference type="ARBA" id="ARBA00022452"/>
    </source>
</evidence>
<evidence type="ECO:0000256" key="1">
    <source>
        <dbReference type="ARBA" id="ARBA00004370"/>
    </source>
</evidence>
<feature type="chain" id="PRO_5009005452" description="Outer membrane protein assembly factor BamA" evidence="8">
    <location>
        <begin position="20"/>
        <end position="806"/>
    </location>
</feature>
<protein>
    <recommendedName>
        <fullName evidence="8 9">Outer membrane protein assembly factor BamA</fullName>
    </recommendedName>
</protein>
<feature type="domain" description="POTRA" evidence="10">
    <location>
        <begin position="351"/>
        <end position="425"/>
    </location>
</feature>
<comment type="subcellular location">
    <subcellularLocation>
        <location evidence="8">Cell outer membrane</location>
    </subcellularLocation>
    <subcellularLocation>
        <location evidence="1">Membrane</location>
    </subcellularLocation>
</comment>
<feature type="signal peptide" evidence="8">
    <location>
        <begin position="1"/>
        <end position="19"/>
    </location>
</feature>
<keyword evidence="3 8" id="KW-0812">Transmembrane</keyword>
<evidence type="ECO:0000256" key="9">
    <source>
        <dbReference type="NCBIfam" id="TIGR03303"/>
    </source>
</evidence>
<keyword evidence="4 8" id="KW-0732">Signal</keyword>
<dbReference type="FunFam" id="2.40.160.50:FF:000001">
    <property type="entry name" value="Outer membrane protein assembly factor BamA"/>
    <property type="match status" value="1"/>
</dbReference>
<dbReference type="PATRIC" id="fig|1835721.3.peg.100"/>
<evidence type="ECO:0000256" key="7">
    <source>
        <dbReference type="ARBA" id="ARBA00023237"/>
    </source>
</evidence>
<comment type="similarity">
    <text evidence="8">Belongs to the BamA family.</text>
</comment>
<proteinExistence type="inferred from homology"/>
<sequence length="806" mass="91791" precursor="true">MKKLLLIVVALLLSSVNSATVYGTEYSENDAFVVKKIFFEGMHKITIDTALLFIPICIGDIITTEDISNTIRVLFATENFDDVRVLRNIDSLFINVKERPTITKITFSGNSLIKYYMLKQNLDIQGIIVGDNLDRAIIYHLKRWLEDFYYSNGKYNAIVKVLVMPQSLNCVDIKLVFNEGISAKVQQINIIGNHNFTKDNLTSKFKIRDKWYVGHRKYQKKNLAKDLESMYSFYLDYGYVRFNIESTQVNLTTDKKNIFITINITEGAQYKLCSTVVNGNMAGYFLEIENLTKVHHCELYNNSNIRKVKEKIKQLMGSYGYAYPSVLTQVEIKDVDKTVNLHIKIDAGKRFYVRKILFEGNDITKDLVIRREIPQKEGVKFCSDLIYQGKEHLNRLGYFEKVDVKTQPVPGYTNQIDVIYNIKERNTGSINMGIGLGTDSGVSFHFGIQQDNWLGTGNTVSLIGNKNNYKNYAELSINYPYLTVSGISLGSKLFYNDFINDKTDLSNYDLRSYGFSTTLCFPINKKNLLNISINYVHNNLLKREPKVTIWHYLNSIGINTKPKITTTNNKIKNNLSAYDFFIYIGLKYNNLDNGYFPTVGLNAIFNGKITMPGSNNKYYKITFDASKYIPLSESGNWVLKSRAHIGYADGFSGNEVPFYDNFYTGGASTVRGFRNNTIGPKEVYSRYNSSNISINYDYSDAVGGNVLAIASAEFIFPTPFLIKNSLRTSLFIDSGSVWNTDWQNNSATYYATIPDYSNPGNIRISTGIAMQWLSPLGPLSFSYAQPIKKYDGDKSEQLQFNIGKSW</sequence>
<organism evidence="11 12">
    <name type="scientific">secondary endosymbiont of Trabutina mannipara</name>
    <dbReference type="NCBI Taxonomy" id="1835721"/>
    <lineage>
        <taxon>Bacteria</taxon>
        <taxon>Pseudomonadati</taxon>
        <taxon>Pseudomonadota</taxon>
        <taxon>Gammaproteobacteria</taxon>
        <taxon>Enterobacterales</taxon>
        <taxon>Enterobacteriaceae</taxon>
    </lineage>
</organism>
<keyword evidence="7 8" id="KW-0998">Cell outer membrane</keyword>
<dbReference type="GO" id="GO:0051205">
    <property type="term" value="P:protein insertion into membrane"/>
    <property type="evidence" value="ECO:0007669"/>
    <property type="project" value="UniProtKB-UniRule"/>
</dbReference>
<keyword evidence="5 8" id="KW-0677">Repeat</keyword>
<dbReference type="InterPro" id="IPR034746">
    <property type="entry name" value="POTRA"/>
</dbReference>
<keyword evidence="6 8" id="KW-0472">Membrane</keyword>
<feature type="domain" description="POTRA" evidence="10">
    <location>
        <begin position="183"/>
        <end position="267"/>
    </location>
</feature>
<dbReference type="Pfam" id="PF07244">
    <property type="entry name" value="POTRA"/>
    <property type="match status" value="4"/>
</dbReference>
<dbReference type="PANTHER" id="PTHR12815">
    <property type="entry name" value="SORTING AND ASSEMBLY MACHINERY SAMM50 PROTEIN FAMILY MEMBER"/>
    <property type="match status" value="1"/>
</dbReference>
<evidence type="ECO:0000256" key="6">
    <source>
        <dbReference type="ARBA" id="ARBA00023136"/>
    </source>
</evidence>
<dbReference type="NCBIfam" id="TIGR03303">
    <property type="entry name" value="OM_YaeT"/>
    <property type="match status" value="1"/>
</dbReference>
<evidence type="ECO:0000313" key="11">
    <source>
        <dbReference type="EMBL" id="SBT81976.1"/>
    </source>
</evidence>
<dbReference type="GO" id="GO:0043165">
    <property type="term" value="P:Gram-negative-bacterium-type cell outer membrane assembly"/>
    <property type="evidence" value="ECO:0007669"/>
    <property type="project" value="UniProtKB-UniRule"/>
</dbReference>
<dbReference type="HAMAP" id="MF_01430">
    <property type="entry name" value="OM_assembly_BamA"/>
    <property type="match status" value="1"/>
</dbReference>
<name>A0A1C3L3X8_9ENTR</name>
<dbReference type="GO" id="GO:1990063">
    <property type="term" value="C:Bam protein complex"/>
    <property type="evidence" value="ECO:0007669"/>
    <property type="project" value="TreeGrafter"/>
</dbReference>
<comment type="subunit">
    <text evidence="8">Part of the Bam complex, which is composed of the outer membrane protein BamA, and four lipoproteins BamB, BamC, BamD and BamE.</text>
</comment>